<evidence type="ECO:0000256" key="3">
    <source>
        <dbReference type="ARBA" id="ARBA00022670"/>
    </source>
</evidence>
<dbReference type="InterPro" id="IPR008753">
    <property type="entry name" value="Peptidase_M13_N"/>
</dbReference>
<reference evidence="10 11" key="1">
    <citation type="submission" date="2020-12" db="EMBL/GenBank/DDBJ databases">
        <title>Metabolic potential, ecology and presence of endohyphal bacteria is reflected in genomic diversity of Mucoromycotina.</title>
        <authorList>
            <person name="Muszewska A."/>
            <person name="Okrasinska A."/>
            <person name="Steczkiewicz K."/>
            <person name="Drgas O."/>
            <person name="Orlowska M."/>
            <person name="Perlinska-Lenart U."/>
            <person name="Aleksandrzak-Piekarczyk T."/>
            <person name="Szatraj K."/>
            <person name="Zielenkiewicz U."/>
            <person name="Pilsyk S."/>
            <person name="Malc E."/>
            <person name="Mieczkowski P."/>
            <person name="Kruszewska J.S."/>
            <person name="Biernat P."/>
            <person name="Pawlowska J."/>
        </authorList>
    </citation>
    <scope>NUCLEOTIDE SEQUENCE [LARGE SCALE GENOMIC DNA]</scope>
    <source>
        <strain evidence="10 11">CBS 142.35</strain>
    </source>
</reference>
<dbReference type="GO" id="GO:0005886">
    <property type="term" value="C:plasma membrane"/>
    <property type="evidence" value="ECO:0007669"/>
    <property type="project" value="TreeGrafter"/>
</dbReference>
<dbReference type="OrthoDB" id="6475849at2759"/>
<dbReference type="EMBL" id="JAEPRB010000017">
    <property type="protein sequence ID" value="KAG2226401.1"/>
    <property type="molecule type" value="Genomic_DNA"/>
</dbReference>
<keyword evidence="3" id="KW-0645">Protease</keyword>
<dbReference type="GO" id="GO:0004222">
    <property type="term" value="F:metalloendopeptidase activity"/>
    <property type="evidence" value="ECO:0007669"/>
    <property type="project" value="InterPro"/>
</dbReference>
<dbReference type="PANTHER" id="PTHR11733:SF167">
    <property type="entry name" value="FI17812P1-RELATED"/>
    <property type="match status" value="1"/>
</dbReference>
<organism evidence="10 11">
    <name type="scientific">Circinella minor</name>
    <dbReference type="NCBI Taxonomy" id="1195481"/>
    <lineage>
        <taxon>Eukaryota</taxon>
        <taxon>Fungi</taxon>
        <taxon>Fungi incertae sedis</taxon>
        <taxon>Mucoromycota</taxon>
        <taxon>Mucoromycotina</taxon>
        <taxon>Mucoromycetes</taxon>
        <taxon>Mucorales</taxon>
        <taxon>Lichtheimiaceae</taxon>
        <taxon>Circinella</taxon>
    </lineage>
</organism>
<sequence length="778" mass="88562">MLNFFVGASPVPAPMVLSSTNVTECQTQACIDAAKSVKDYVDFNVDPCTDFYQYACGAWTKNAHIPDDKAAVGTFNNVNEENTDIISNILQGTYNDLINNSNSTKKNVYYNVDNDDDDQSNIDKQNFHQIQNYYNSCMDVTNIDTLGATPVYPMVSKLFEDFSVPKTSIIEDDEQRRILFNTQYADMLTNALIGLFQQGIETIVSVNIGADDKFPDNNIIQISQPELALPSKEYYEQEDILDIYRNGLVEVLTAMISKDSNKTDSELQQLQQQKAQESNFQLLSNEQIQDLVNRVVELESKLANITLKEDQLQDPTKLYNPMSLTELQEKYPFINWSKLFKSLIPEGTPEPETFIVNTPSYFTDLNNWLLSPLSSEEGVDLQTMQDFFMIKVLKTWLYAMDTDTRRIWRHAWAKISSGTFELPARSDTCVNNVVGSFGHTIGRYFVMRRFAGDEEERKQVNDFVTQIHEVWLKRLNDLDWLDPETRRAAIEKVGKIKHKIAYSIVSPDIRSPEVLRDYYAPIKIKKESFFENELSIVGWFVRKAWSKVGKPVDKDEWGMSPSQVNAYYSPNTNEIAVPAGILQVPFYNYGAPWYLNYGSMGAIVGHELTHAFDSSGRMYNGDGNLEDWWSPETSEHFEDQSQCFVEQYNKFTVEGPNGKSAKVNGQLTLGENLADNGGIAASYQAFQDVWNNKKLSGKQDVKLPGIDLSPEALFYTSFARTWCSVARPEALMQKVYTDVHSPDRYRVIGTVQNSFDFANVFQCPKGSPMNPEKKCVIW</sequence>
<gene>
    <name evidence="10" type="ORF">INT45_000569</name>
</gene>
<dbReference type="PRINTS" id="PR00786">
    <property type="entry name" value="NEPRILYSIN"/>
</dbReference>
<dbReference type="Pfam" id="PF01431">
    <property type="entry name" value="Peptidase_M13"/>
    <property type="match status" value="1"/>
</dbReference>
<evidence type="ECO:0000313" key="10">
    <source>
        <dbReference type="EMBL" id="KAG2226401.1"/>
    </source>
</evidence>
<evidence type="ECO:0000256" key="6">
    <source>
        <dbReference type="ARBA" id="ARBA00022833"/>
    </source>
</evidence>
<evidence type="ECO:0000259" key="8">
    <source>
        <dbReference type="Pfam" id="PF01431"/>
    </source>
</evidence>
<dbReference type="PANTHER" id="PTHR11733">
    <property type="entry name" value="ZINC METALLOPROTEASE FAMILY M13 NEPRILYSIN-RELATED"/>
    <property type="match status" value="1"/>
</dbReference>
<keyword evidence="6" id="KW-0862">Zinc</keyword>
<evidence type="ECO:0000256" key="7">
    <source>
        <dbReference type="ARBA" id="ARBA00023049"/>
    </source>
</evidence>
<evidence type="ECO:0000256" key="2">
    <source>
        <dbReference type="ARBA" id="ARBA00007357"/>
    </source>
</evidence>
<evidence type="ECO:0000256" key="5">
    <source>
        <dbReference type="ARBA" id="ARBA00022801"/>
    </source>
</evidence>
<evidence type="ECO:0000313" key="11">
    <source>
        <dbReference type="Proteomes" id="UP000646827"/>
    </source>
</evidence>
<dbReference type="InterPro" id="IPR000718">
    <property type="entry name" value="Peptidase_M13"/>
</dbReference>
<protein>
    <recommendedName>
        <fullName evidence="12">Zincin</fullName>
    </recommendedName>
</protein>
<dbReference type="Proteomes" id="UP000646827">
    <property type="component" value="Unassembled WGS sequence"/>
</dbReference>
<keyword evidence="5" id="KW-0378">Hydrolase</keyword>
<dbReference type="PROSITE" id="PS51885">
    <property type="entry name" value="NEPRILYSIN"/>
    <property type="match status" value="1"/>
</dbReference>
<keyword evidence="11" id="KW-1185">Reference proteome</keyword>
<comment type="caution">
    <text evidence="10">The sequence shown here is derived from an EMBL/GenBank/DDBJ whole genome shotgun (WGS) entry which is preliminary data.</text>
</comment>
<dbReference type="CDD" id="cd08662">
    <property type="entry name" value="M13"/>
    <property type="match status" value="1"/>
</dbReference>
<proteinExistence type="inferred from homology"/>
<dbReference type="InterPro" id="IPR018497">
    <property type="entry name" value="Peptidase_M13_C"/>
</dbReference>
<dbReference type="InterPro" id="IPR042089">
    <property type="entry name" value="Peptidase_M13_dom_2"/>
</dbReference>
<keyword evidence="4" id="KW-0479">Metal-binding</keyword>
<keyword evidence="7" id="KW-0482">Metalloprotease</keyword>
<evidence type="ECO:0000259" key="9">
    <source>
        <dbReference type="Pfam" id="PF05649"/>
    </source>
</evidence>
<feature type="domain" description="Peptidase M13 N-terminal" evidence="9">
    <location>
        <begin position="47"/>
        <end position="502"/>
    </location>
</feature>
<comment type="similarity">
    <text evidence="2">Belongs to the peptidase M13 family.</text>
</comment>
<feature type="domain" description="Peptidase M13 C-terminal" evidence="8">
    <location>
        <begin position="565"/>
        <end position="776"/>
    </location>
</feature>
<evidence type="ECO:0000256" key="1">
    <source>
        <dbReference type="ARBA" id="ARBA00001947"/>
    </source>
</evidence>
<accession>A0A8H7VKT0</accession>
<evidence type="ECO:0000256" key="4">
    <source>
        <dbReference type="ARBA" id="ARBA00022723"/>
    </source>
</evidence>
<dbReference type="Gene3D" id="1.10.1380.10">
    <property type="entry name" value="Neutral endopeptidase , domain2"/>
    <property type="match status" value="1"/>
</dbReference>
<dbReference type="InterPro" id="IPR024079">
    <property type="entry name" value="MetalloPept_cat_dom_sf"/>
</dbReference>
<name>A0A8H7VKT0_9FUNG</name>
<dbReference type="SUPFAM" id="SSF55486">
    <property type="entry name" value="Metalloproteases ('zincins'), catalytic domain"/>
    <property type="match status" value="1"/>
</dbReference>
<dbReference type="GO" id="GO:0016485">
    <property type="term" value="P:protein processing"/>
    <property type="evidence" value="ECO:0007669"/>
    <property type="project" value="TreeGrafter"/>
</dbReference>
<dbReference type="AlphaFoldDB" id="A0A8H7VKT0"/>
<dbReference type="Gene3D" id="3.40.390.10">
    <property type="entry name" value="Collagenase (Catalytic Domain)"/>
    <property type="match status" value="1"/>
</dbReference>
<dbReference type="GO" id="GO:0046872">
    <property type="term" value="F:metal ion binding"/>
    <property type="evidence" value="ECO:0007669"/>
    <property type="project" value="UniProtKB-KW"/>
</dbReference>
<evidence type="ECO:0008006" key="12">
    <source>
        <dbReference type="Google" id="ProtNLM"/>
    </source>
</evidence>
<comment type="cofactor">
    <cofactor evidence="1">
        <name>Zn(2+)</name>
        <dbReference type="ChEBI" id="CHEBI:29105"/>
    </cofactor>
</comment>
<dbReference type="Pfam" id="PF05649">
    <property type="entry name" value="Peptidase_M13_N"/>
    <property type="match status" value="1"/>
</dbReference>